<evidence type="ECO:0000313" key="1">
    <source>
        <dbReference type="EMBL" id="PIN16526.1"/>
    </source>
</evidence>
<dbReference type="AlphaFoldDB" id="A0A2G9HG91"/>
<keyword evidence="2" id="KW-1185">Reference proteome</keyword>
<name>A0A2G9HG91_9LAMI</name>
<accession>A0A2G9HG91</accession>
<dbReference type="Proteomes" id="UP000231279">
    <property type="component" value="Unassembled WGS sequence"/>
</dbReference>
<protein>
    <submittedName>
        <fullName evidence="1">Uncharacterized protein</fullName>
    </submittedName>
</protein>
<reference evidence="2" key="1">
    <citation type="journal article" date="2018" name="Gigascience">
        <title>Genome assembly of the Pink Ipe (Handroanthus impetiginosus, Bignoniaceae), a highly valued, ecologically keystone Neotropical timber forest tree.</title>
        <authorList>
            <person name="Silva-Junior O.B."/>
            <person name="Grattapaglia D."/>
            <person name="Novaes E."/>
            <person name="Collevatti R.G."/>
        </authorList>
    </citation>
    <scope>NUCLEOTIDE SEQUENCE [LARGE SCALE GENOMIC DNA]</scope>
    <source>
        <strain evidence="2">cv. UFG-1</strain>
    </source>
</reference>
<organism evidence="1 2">
    <name type="scientific">Handroanthus impetiginosus</name>
    <dbReference type="NCBI Taxonomy" id="429701"/>
    <lineage>
        <taxon>Eukaryota</taxon>
        <taxon>Viridiplantae</taxon>
        <taxon>Streptophyta</taxon>
        <taxon>Embryophyta</taxon>
        <taxon>Tracheophyta</taxon>
        <taxon>Spermatophyta</taxon>
        <taxon>Magnoliopsida</taxon>
        <taxon>eudicotyledons</taxon>
        <taxon>Gunneridae</taxon>
        <taxon>Pentapetalae</taxon>
        <taxon>asterids</taxon>
        <taxon>lamiids</taxon>
        <taxon>Lamiales</taxon>
        <taxon>Bignoniaceae</taxon>
        <taxon>Crescentiina</taxon>
        <taxon>Tabebuia alliance</taxon>
        <taxon>Handroanthus</taxon>
    </lineage>
</organism>
<evidence type="ECO:0000313" key="2">
    <source>
        <dbReference type="Proteomes" id="UP000231279"/>
    </source>
</evidence>
<dbReference type="EMBL" id="NKXS01001848">
    <property type="protein sequence ID" value="PIN16526.1"/>
    <property type="molecule type" value="Genomic_DNA"/>
</dbReference>
<sequence>MVYFMQKPCKIVFSSAVQTTSEWVVRVNPDEFMNLYSFSYMFQSLYFKPVFT</sequence>
<proteinExistence type="predicted"/>
<gene>
    <name evidence="1" type="ORF">CDL12_10825</name>
</gene>
<comment type="caution">
    <text evidence="1">The sequence shown here is derived from an EMBL/GenBank/DDBJ whole genome shotgun (WGS) entry which is preliminary data.</text>
</comment>